<evidence type="ECO:0000259" key="8">
    <source>
        <dbReference type="PROSITE" id="PS50157"/>
    </source>
</evidence>
<dbReference type="Pfam" id="PF12874">
    <property type="entry name" value="zf-met"/>
    <property type="match status" value="1"/>
</dbReference>
<dbReference type="SUPFAM" id="SSF57667">
    <property type="entry name" value="beta-beta-alpha zinc fingers"/>
    <property type="match status" value="4"/>
</dbReference>
<keyword evidence="1 6" id="KW-0479">Metal-binding</keyword>
<dbReference type="InterPro" id="IPR012934">
    <property type="entry name" value="Znf_AD"/>
</dbReference>
<evidence type="ECO:0000313" key="10">
    <source>
        <dbReference type="EMBL" id="KAL1491508.1"/>
    </source>
</evidence>
<keyword evidence="3 5" id="KW-0863">Zinc-finger</keyword>
<protein>
    <submittedName>
        <fullName evidence="10">Uncharacterized protein</fullName>
    </submittedName>
</protein>
<feature type="binding site" evidence="6">
    <location>
        <position position="58"/>
    </location>
    <ligand>
        <name>Zn(2+)</name>
        <dbReference type="ChEBI" id="CHEBI:29105"/>
    </ligand>
</feature>
<dbReference type="PROSITE" id="PS51915">
    <property type="entry name" value="ZAD"/>
    <property type="match status" value="1"/>
</dbReference>
<keyword evidence="2" id="KW-0677">Repeat</keyword>
<dbReference type="EMBL" id="JBDJPC010000009">
    <property type="protein sequence ID" value="KAL1491508.1"/>
    <property type="molecule type" value="Genomic_DNA"/>
</dbReference>
<evidence type="ECO:0000256" key="4">
    <source>
        <dbReference type="ARBA" id="ARBA00022833"/>
    </source>
</evidence>
<dbReference type="InterPro" id="IPR013087">
    <property type="entry name" value="Znf_C2H2_type"/>
</dbReference>
<dbReference type="GO" id="GO:0006355">
    <property type="term" value="P:regulation of DNA-templated transcription"/>
    <property type="evidence" value="ECO:0007669"/>
    <property type="project" value="UniProtKB-ARBA"/>
</dbReference>
<feature type="domain" description="C2H2-type" evidence="8">
    <location>
        <begin position="419"/>
        <end position="446"/>
    </location>
</feature>
<dbReference type="PROSITE" id="PS00028">
    <property type="entry name" value="ZINC_FINGER_C2H2_1"/>
    <property type="match status" value="7"/>
</dbReference>
<feature type="domain" description="C2H2-type" evidence="8">
    <location>
        <begin position="389"/>
        <end position="417"/>
    </location>
</feature>
<feature type="binding site" evidence="6">
    <location>
        <position position="101"/>
    </location>
    <ligand>
        <name>Zn(2+)</name>
        <dbReference type="ChEBI" id="CHEBI:29105"/>
    </ligand>
</feature>
<organism evidence="10 11">
    <name type="scientific">Hypothenemus hampei</name>
    <name type="common">Coffee berry borer</name>
    <dbReference type="NCBI Taxonomy" id="57062"/>
    <lineage>
        <taxon>Eukaryota</taxon>
        <taxon>Metazoa</taxon>
        <taxon>Ecdysozoa</taxon>
        <taxon>Arthropoda</taxon>
        <taxon>Hexapoda</taxon>
        <taxon>Insecta</taxon>
        <taxon>Pterygota</taxon>
        <taxon>Neoptera</taxon>
        <taxon>Endopterygota</taxon>
        <taxon>Coleoptera</taxon>
        <taxon>Polyphaga</taxon>
        <taxon>Cucujiformia</taxon>
        <taxon>Curculionidae</taxon>
        <taxon>Scolytinae</taxon>
        <taxon>Hypothenemus</taxon>
    </lineage>
</organism>
<evidence type="ECO:0000256" key="1">
    <source>
        <dbReference type="ARBA" id="ARBA00022723"/>
    </source>
</evidence>
<feature type="region of interest" description="Disordered" evidence="7">
    <location>
        <begin position="462"/>
        <end position="489"/>
    </location>
</feature>
<feature type="compositionally biased region" description="Acidic residues" evidence="7">
    <location>
        <begin position="462"/>
        <end position="482"/>
    </location>
</feature>
<feature type="binding site" evidence="6">
    <location>
        <position position="104"/>
    </location>
    <ligand>
        <name>Zn(2+)</name>
        <dbReference type="ChEBI" id="CHEBI:29105"/>
    </ligand>
</feature>
<evidence type="ECO:0000256" key="6">
    <source>
        <dbReference type="PROSITE-ProRule" id="PRU01263"/>
    </source>
</evidence>
<dbReference type="Pfam" id="PF13894">
    <property type="entry name" value="zf-C2H2_4"/>
    <property type="match status" value="1"/>
</dbReference>
<dbReference type="GO" id="GO:0008270">
    <property type="term" value="F:zinc ion binding"/>
    <property type="evidence" value="ECO:0007669"/>
    <property type="project" value="UniProtKB-UniRule"/>
</dbReference>
<dbReference type="Pfam" id="PF00096">
    <property type="entry name" value="zf-C2H2"/>
    <property type="match status" value="3"/>
</dbReference>
<evidence type="ECO:0000313" key="11">
    <source>
        <dbReference type="Proteomes" id="UP001566132"/>
    </source>
</evidence>
<feature type="domain" description="C2H2-type" evidence="8">
    <location>
        <begin position="273"/>
        <end position="301"/>
    </location>
</feature>
<dbReference type="PANTHER" id="PTHR24379">
    <property type="entry name" value="KRAB AND ZINC FINGER DOMAIN-CONTAINING"/>
    <property type="match status" value="1"/>
</dbReference>
<dbReference type="Proteomes" id="UP001566132">
    <property type="component" value="Unassembled WGS sequence"/>
</dbReference>
<reference evidence="10 11" key="1">
    <citation type="submission" date="2024-05" db="EMBL/GenBank/DDBJ databases">
        <title>Genetic variation in Jamaican populations of the coffee berry borer (Hypothenemus hampei).</title>
        <authorList>
            <person name="Errbii M."/>
            <person name="Myrie A."/>
        </authorList>
    </citation>
    <scope>NUCLEOTIDE SEQUENCE [LARGE SCALE GENOMIC DNA]</scope>
    <source>
        <strain evidence="10">JA-Hopewell-2020-01-JO</strain>
        <tissue evidence="10">Whole body</tissue>
    </source>
</reference>
<proteinExistence type="predicted"/>
<dbReference type="InterPro" id="IPR036236">
    <property type="entry name" value="Znf_C2H2_sf"/>
</dbReference>
<comment type="caution">
    <text evidence="10">The sequence shown here is derived from an EMBL/GenBank/DDBJ whole genome shotgun (WGS) entry which is preliminary data.</text>
</comment>
<dbReference type="PROSITE" id="PS50157">
    <property type="entry name" value="ZINC_FINGER_C2H2_2"/>
    <property type="match status" value="6"/>
</dbReference>
<evidence type="ECO:0000256" key="5">
    <source>
        <dbReference type="PROSITE-ProRule" id="PRU00042"/>
    </source>
</evidence>
<feature type="binding site" evidence="6">
    <location>
        <position position="55"/>
    </location>
    <ligand>
        <name>Zn(2+)</name>
        <dbReference type="ChEBI" id="CHEBI:29105"/>
    </ligand>
</feature>
<dbReference type="AlphaFoldDB" id="A0ABD1EA44"/>
<gene>
    <name evidence="10" type="ORF">ABEB36_012096</name>
</gene>
<feature type="domain" description="C2H2-type" evidence="8">
    <location>
        <begin position="330"/>
        <end position="358"/>
    </location>
</feature>
<accession>A0ABD1EA44</accession>
<feature type="region of interest" description="Disordered" evidence="7">
    <location>
        <begin position="139"/>
        <end position="158"/>
    </location>
</feature>
<dbReference type="Pfam" id="PF07776">
    <property type="entry name" value="zf-AD"/>
    <property type="match status" value="1"/>
</dbReference>
<feature type="domain" description="ZAD" evidence="9">
    <location>
        <begin position="53"/>
        <end position="128"/>
    </location>
</feature>
<name>A0ABD1EA44_HYPHA</name>
<dbReference type="SUPFAM" id="SSF57716">
    <property type="entry name" value="Glucocorticoid receptor-like (DNA-binding domain)"/>
    <property type="match status" value="1"/>
</dbReference>
<evidence type="ECO:0000256" key="2">
    <source>
        <dbReference type="ARBA" id="ARBA00022737"/>
    </source>
</evidence>
<feature type="domain" description="C2H2-type" evidence="8">
    <location>
        <begin position="359"/>
        <end position="386"/>
    </location>
</feature>
<dbReference type="PANTHER" id="PTHR24379:SF127">
    <property type="entry name" value="BLOODY FINGERS-RELATED"/>
    <property type="match status" value="1"/>
</dbReference>
<dbReference type="SMART" id="SM00355">
    <property type="entry name" value="ZnF_C2H2"/>
    <property type="match status" value="8"/>
</dbReference>
<evidence type="ECO:0000259" key="9">
    <source>
        <dbReference type="PROSITE" id="PS51915"/>
    </source>
</evidence>
<keyword evidence="11" id="KW-1185">Reference proteome</keyword>
<feature type="domain" description="C2H2-type" evidence="8">
    <location>
        <begin position="302"/>
        <end position="329"/>
    </location>
</feature>
<sequence length="489" mass="56742">MEMSADTSEKMATSNVSPNVVLEVNDSSPEFEIQPQILIKTEFLEKLEIDLSVKCRGCFTEDPEMYYLYTVFDQQLNLADILRQTTNIECEKDDGFPPYLCAKCTSCIVDFFNFKIQYQKTELYIKTLLEKDDFKVNTPEENISSTDSSSNEESNQTFTEVKIRDDLTDVKKLIEVPPGICQLCQEEFSSGIELENHEVKEHGKNPFTKYDVFRNLIVASEKASLQERKRARLKKYHLKKDALMNLPGKLCRICKAKVQEEEFQMHWDSHKINICEDCGYRCIKTADLKIHRASVHSEERNFKCGLCEKSFKTKPLFRKHQLVHSNPRSYCCEVCGQRFNDSGILKTHIQLKHIRSRNFICPICGLSFPMKSTLDRHIVRHNKNRPPKFFCDICSSPFRDKSSLNRHRLVKHSTDYVRPACELCDKTYSSKTKLKFHMERHHSEDLWRKKGDNGQIIEIIGIEDDDGGSSSDEDMTDSEEISDNEKVTI</sequence>
<dbReference type="Gene3D" id="3.40.1800.20">
    <property type="match status" value="1"/>
</dbReference>
<evidence type="ECO:0000256" key="7">
    <source>
        <dbReference type="SAM" id="MobiDB-lite"/>
    </source>
</evidence>
<evidence type="ECO:0000256" key="3">
    <source>
        <dbReference type="ARBA" id="ARBA00022771"/>
    </source>
</evidence>
<dbReference type="Gene3D" id="3.30.160.60">
    <property type="entry name" value="Classic Zinc Finger"/>
    <property type="match status" value="4"/>
</dbReference>
<feature type="compositionally biased region" description="Low complexity" evidence="7">
    <location>
        <begin position="140"/>
        <end position="155"/>
    </location>
</feature>
<keyword evidence="4 6" id="KW-0862">Zinc</keyword>